<protein>
    <recommendedName>
        <fullName evidence="2">BTB domain-containing protein</fullName>
    </recommendedName>
</protein>
<feature type="compositionally biased region" description="Polar residues" evidence="1">
    <location>
        <begin position="692"/>
        <end position="711"/>
    </location>
</feature>
<dbReference type="EMBL" id="WHUW01000005">
    <property type="protein sequence ID" value="KAF8446344.1"/>
    <property type="molecule type" value="Genomic_DNA"/>
</dbReference>
<comment type="caution">
    <text evidence="3">The sequence shown here is derived from an EMBL/GenBank/DDBJ whole genome shotgun (WGS) entry which is preliminary data.</text>
</comment>
<accession>A0AAD4C337</accession>
<feature type="compositionally biased region" description="Low complexity" evidence="1">
    <location>
        <begin position="712"/>
        <end position="728"/>
    </location>
</feature>
<evidence type="ECO:0000313" key="3">
    <source>
        <dbReference type="EMBL" id="KAF8446344.1"/>
    </source>
</evidence>
<dbReference type="InterPro" id="IPR011333">
    <property type="entry name" value="SKP1/BTB/POZ_sf"/>
</dbReference>
<dbReference type="Gene3D" id="3.30.710.10">
    <property type="entry name" value="Potassium Channel Kv1.1, Chain A"/>
    <property type="match status" value="1"/>
</dbReference>
<feature type="domain" description="BTB" evidence="2">
    <location>
        <begin position="74"/>
        <end position="145"/>
    </location>
</feature>
<proteinExistence type="predicted"/>
<feature type="compositionally biased region" description="Pro residues" evidence="1">
    <location>
        <begin position="739"/>
        <end position="749"/>
    </location>
</feature>
<dbReference type="PANTHER" id="PTHR47369">
    <property type="entry name" value="BTB/POZ DOMAIN-CONTAINING PROTEIN"/>
    <property type="match status" value="1"/>
</dbReference>
<name>A0AAD4C337_BOLED</name>
<evidence type="ECO:0000313" key="4">
    <source>
        <dbReference type="Proteomes" id="UP001194468"/>
    </source>
</evidence>
<dbReference type="InterPro" id="IPR000210">
    <property type="entry name" value="BTB/POZ_dom"/>
</dbReference>
<reference evidence="3" key="2">
    <citation type="journal article" date="2020" name="Nat. Commun.">
        <title>Large-scale genome sequencing of mycorrhizal fungi provides insights into the early evolution of symbiotic traits.</title>
        <authorList>
            <person name="Miyauchi S."/>
            <person name="Kiss E."/>
            <person name="Kuo A."/>
            <person name="Drula E."/>
            <person name="Kohler A."/>
            <person name="Sanchez-Garcia M."/>
            <person name="Morin E."/>
            <person name="Andreopoulos B."/>
            <person name="Barry K.W."/>
            <person name="Bonito G."/>
            <person name="Buee M."/>
            <person name="Carver A."/>
            <person name="Chen C."/>
            <person name="Cichocki N."/>
            <person name="Clum A."/>
            <person name="Culley D."/>
            <person name="Crous P.W."/>
            <person name="Fauchery L."/>
            <person name="Girlanda M."/>
            <person name="Hayes R.D."/>
            <person name="Keri Z."/>
            <person name="LaButti K."/>
            <person name="Lipzen A."/>
            <person name="Lombard V."/>
            <person name="Magnuson J."/>
            <person name="Maillard F."/>
            <person name="Murat C."/>
            <person name="Nolan M."/>
            <person name="Ohm R.A."/>
            <person name="Pangilinan J."/>
            <person name="Pereira M.F."/>
            <person name="Perotto S."/>
            <person name="Peter M."/>
            <person name="Pfister S."/>
            <person name="Riley R."/>
            <person name="Sitrit Y."/>
            <person name="Stielow J.B."/>
            <person name="Szollosi G."/>
            <person name="Zifcakova L."/>
            <person name="Stursova M."/>
            <person name="Spatafora J.W."/>
            <person name="Tedersoo L."/>
            <person name="Vaario L.M."/>
            <person name="Yamada A."/>
            <person name="Yan M."/>
            <person name="Wang P."/>
            <person name="Xu J."/>
            <person name="Bruns T."/>
            <person name="Baldrian P."/>
            <person name="Vilgalys R."/>
            <person name="Dunand C."/>
            <person name="Henrissat B."/>
            <person name="Grigoriev I.V."/>
            <person name="Hibbett D."/>
            <person name="Nagy L.G."/>
            <person name="Martin F.M."/>
        </authorList>
    </citation>
    <scope>NUCLEOTIDE SEQUENCE</scope>
    <source>
        <strain evidence="3">BED1</strain>
    </source>
</reference>
<organism evidence="3 4">
    <name type="scientific">Boletus edulis BED1</name>
    <dbReference type="NCBI Taxonomy" id="1328754"/>
    <lineage>
        <taxon>Eukaryota</taxon>
        <taxon>Fungi</taxon>
        <taxon>Dikarya</taxon>
        <taxon>Basidiomycota</taxon>
        <taxon>Agaricomycotina</taxon>
        <taxon>Agaricomycetes</taxon>
        <taxon>Agaricomycetidae</taxon>
        <taxon>Boletales</taxon>
        <taxon>Boletineae</taxon>
        <taxon>Boletaceae</taxon>
        <taxon>Boletoideae</taxon>
        <taxon>Boletus</taxon>
    </lineage>
</organism>
<reference evidence="3" key="1">
    <citation type="submission" date="2019-10" db="EMBL/GenBank/DDBJ databases">
        <authorList>
            <consortium name="DOE Joint Genome Institute"/>
            <person name="Kuo A."/>
            <person name="Miyauchi S."/>
            <person name="Kiss E."/>
            <person name="Drula E."/>
            <person name="Kohler A."/>
            <person name="Sanchez-Garcia M."/>
            <person name="Andreopoulos B."/>
            <person name="Barry K.W."/>
            <person name="Bonito G."/>
            <person name="Buee M."/>
            <person name="Carver A."/>
            <person name="Chen C."/>
            <person name="Cichocki N."/>
            <person name="Clum A."/>
            <person name="Culley D."/>
            <person name="Crous P.W."/>
            <person name="Fauchery L."/>
            <person name="Girlanda M."/>
            <person name="Hayes R."/>
            <person name="Keri Z."/>
            <person name="LaButti K."/>
            <person name="Lipzen A."/>
            <person name="Lombard V."/>
            <person name="Magnuson J."/>
            <person name="Maillard F."/>
            <person name="Morin E."/>
            <person name="Murat C."/>
            <person name="Nolan M."/>
            <person name="Ohm R."/>
            <person name="Pangilinan J."/>
            <person name="Pereira M."/>
            <person name="Perotto S."/>
            <person name="Peter M."/>
            <person name="Riley R."/>
            <person name="Sitrit Y."/>
            <person name="Stielow B."/>
            <person name="Szollosi G."/>
            <person name="Zifcakova L."/>
            <person name="Stursova M."/>
            <person name="Spatafora J.W."/>
            <person name="Tedersoo L."/>
            <person name="Vaario L.-M."/>
            <person name="Yamada A."/>
            <person name="Yan M."/>
            <person name="Wang P."/>
            <person name="Xu J."/>
            <person name="Bruns T."/>
            <person name="Baldrian P."/>
            <person name="Vilgalys R."/>
            <person name="Henrissat B."/>
            <person name="Grigoriev I.V."/>
            <person name="Hibbett D."/>
            <person name="Nagy L.G."/>
            <person name="Martin F.M."/>
        </authorList>
    </citation>
    <scope>NUCLEOTIDE SEQUENCE</scope>
    <source>
        <strain evidence="3">BED1</strain>
    </source>
</reference>
<evidence type="ECO:0000256" key="1">
    <source>
        <dbReference type="SAM" id="MobiDB-lite"/>
    </source>
</evidence>
<dbReference type="PROSITE" id="PS50097">
    <property type="entry name" value="BTB"/>
    <property type="match status" value="1"/>
</dbReference>
<feature type="region of interest" description="Disordered" evidence="1">
    <location>
        <begin position="663"/>
        <end position="752"/>
    </location>
</feature>
<dbReference type="SUPFAM" id="SSF54695">
    <property type="entry name" value="POZ domain"/>
    <property type="match status" value="1"/>
</dbReference>
<dbReference type="PANTHER" id="PTHR47369:SF1">
    <property type="entry name" value="BTB_POZ DOMAIN-CONTAINING PROTEIN"/>
    <property type="match status" value="1"/>
</dbReference>
<keyword evidence="4" id="KW-1185">Reference proteome</keyword>
<dbReference type="Proteomes" id="UP001194468">
    <property type="component" value="Unassembled WGS sequence"/>
</dbReference>
<sequence length="831" mass="91035">MVLRRGRIWAMSLLLERDVQRRWRGQRSERAASSSSSSVDEALVVSCCPMPPPSLSPADIQQHIYNSLIHARTPDVVLHVSGSWTARYKLHRIVLIQSGFFSSLFTAGFLESSDSSGLQHVNIVFDDRNITRPAFEICIARLYGGGPPLHVSPALIPITLYPLTPSFPGPAPPSDLPPGHHPATPSFLLSLLATSIYLSIPSLASQALAHILNTVGPYTVLHYLRFATGSPLDIPTGQDPDAAVGLEHIAEIPNPSDSPSPTDSRDVLADKLHDLDVQKEDPAESDSESEPTESPRVSHSFNYGAVSDKIGEAAACWLARWGPDMLLHEERASRVKDLPFAPIPTPLTLSRRRADTLPSRPSIDESTPHRAPLIWARGGLTSAWIRELVSSDALFVKGERERYDLARTVVELRRREEIDDEEEKDWEIMFRDGIYYTNMHVDDVIAISQDISPTTGRTFVPMSVLQDAHWTQSLLRCRITARPRSNSSPTSSPSPARDKELGICVSTAEIIARLSNAPKQSAVNETDKVYYPVAQDSSLRIGDSNGIEGASMDQLFDLPAPLADRKSPSRVATSETNFFGLKAERKTAVECVASDATGMARWSPYPPCRFAVEFWDIDSLKEKSRLHSHTIWYAGNLFNVYVQVVRKKGIQLGIYLHRQSSIDPIPAPSTPVQTGARGERNHNRVPSLPHQILSSVSSPTVRHSPSMQPVRSTTPSSLPSTSSNLHTNYQSTGNAIPATAPPVSPPQPYRDPRSSVSAYFSVSCTSTTGSSITRFTSVPDVFSVSQSWGWKSSSLRSEEMCEVGADGQPVKSPVPAPKELSLRATVVLGVV</sequence>
<evidence type="ECO:0000259" key="2">
    <source>
        <dbReference type="PROSITE" id="PS50097"/>
    </source>
</evidence>
<feature type="region of interest" description="Disordered" evidence="1">
    <location>
        <begin position="276"/>
        <end position="300"/>
    </location>
</feature>
<dbReference type="AlphaFoldDB" id="A0AAD4C337"/>
<gene>
    <name evidence="3" type="ORF">L210DRAFT_3529686</name>
</gene>